<dbReference type="Proteomes" id="UP000262257">
    <property type="component" value="Unassembled WGS sequence"/>
</dbReference>
<proteinExistence type="predicted"/>
<accession>A0A3D3FYW5</accession>
<evidence type="ECO:0000313" key="2">
    <source>
        <dbReference type="EMBL" id="HCM30614.1"/>
    </source>
</evidence>
<reference evidence="2 3" key="1">
    <citation type="journal article" date="2018" name="Nat. Biotechnol.">
        <title>A standardized bacterial taxonomy based on genome phylogeny substantially revises the tree of life.</title>
        <authorList>
            <person name="Parks D.H."/>
            <person name="Chuvochina M."/>
            <person name="Waite D.W."/>
            <person name="Rinke C."/>
            <person name="Skarshewski A."/>
            <person name="Chaumeil P.A."/>
            <person name="Hugenholtz P."/>
        </authorList>
    </citation>
    <scope>NUCLEOTIDE SEQUENCE [LARGE SCALE GENOMIC DNA]</scope>
    <source>
        <strain evidence="2">UBA10045</strain>
    </source>
</reference>
<name>A0A3D3FYW5_ACIRA</name>
<comment type="caution">
    <text evidence="2">The sequence shown here is derived from an EMBL/GenBank/DDBJ whole genome shotgun (WGS) entry which is preliminary data.</text>
</comment>
<gene>
    <name evidence="2" type="ORF">DIC32_02240</name>
</gene>
<evidence type="ECO:0000256" key="1">
    <source>
        <dbReference type="SAM" id="Coils"/>
    </source>
</evidence>
<organism evidence="2 3">
    <name type="scientific">Acinetobacter radioresistens</name>
    <dbReference type="NCBI Taxonomy" id="40216"/>
    <lineage>
        <taxon>Bacteria</taxon>
        <taxon>Pseudomonadati</taxon>
        <taxon>Pseudomonadota</taxon>
        <taxon>Gammaproteobacteria</taxon>
        <taxon>Moraxellales</taxon>
        <taxon>Moraxellaceae</taxon>
        <taxon>Acinetobacter</taxon>
    </lineage>
</organism>
<feature type="coiled-coil region" evidence="1">
    <location>
        <begin position="220"/>
        <end position="247"/>
    </location>
</feature>
<feature type="coiled-coil region" evidence="1">
    <location>
        <begin position="118"/>
        <end position="148"/>
    </location>
</feature>
<evidence type="ECO:0000313" key="3">
    <source>
        <dbReference type="Proteomes" id="UP000262257"/>
    </source>
</evidence>
<dbReference type="EMBL" id="DPXL01000031">
    <property type="protein sequence ID" value="HCM30614.1"/>
    <property type="molecule type" value="Genomic_DNA"/>
</dbReference>
<dbReference type="AlphaFoldDB" id="A0A3D3FYW5"/>
<keyword evidence="1" id="KW-0175">Coiled coil</keyword>
<protein>
    <submittedName>
        <fullName evidence="2">Uncharacterized protein</fullName>
    </submittedName>
</protein>
<sequence>MPRIFMILGVVTFAVFALLFYQYSAQRQDEVQAQQFETVMTEKMQQLYLQAQDWTTPIHLQTKDQRLSGDYQLMADTLLSYWVNSAEARNRYLRELEKSDWVDFLDVDRLDKDRKQNYKETEQMLVQVRKISQQYQQQTSQIKQQTLEKVEQLPIRTDLRKAMLTKLERSQKSDEDQAIFQLELQILEKAEAMFEMLKKYKWVKQGETILFYEDEQVKQFNTLYQEVLQLNAEIEKIEQKNVKALKQEL</sequence>